<proteinExistence type="predicted"/>
<name>A0A160T127_9CHLR</name>
<keyword evidence="1" id="KW-0805">Transcription regulation</keyword>
<gene>
    <name evidence="4" type="ORF">CFX0092_A0274</name>
</gene>
<accession>A0A160T127</accession>
<protein>
    <submittedName>
        <fullName evidence="4">SufR family transcriptional regulator</fullName>
    </submittedName>
</protein>
<dbReference type="InterPro" id="IPR036388">
    <property type="entry name" value="WH-like_DNA-bd_sf"/>
</dbReference>
<dbReference type="SUPFAM" id="SSF46785">
    <property type="entry name" value="Winged helix' DNA-binding domain"/>
    <property type="match status" value="1"/>
</dbReference>
<dbReference type="Pfam" id="PF08220">
    <property type="entry name" value="HTH_DeoR"/>
    <property type="match status" value="1"/>
</dbReference>
<dbReference type="Proteomes" id="UP000215027">
    <property type="component" value="Chromosome I"/>
</dbReference>
<evidence type="ECO:0000313" key="5">
    <source>
        <dbReference type="Proteomes" id="UP000215027"/>
    </source>
</evidence>
<evidence type="ECO:0000256" key="1">
    <source>
        <dbReference type="ARBA" id="ARBA00023015"/>
    </source>
</evidence>
<evidence type="ECO:0000259" key="3">
    <source>
        <dbReference type="Pfam" id="PF08220"/>
    </source>
</evidence>
<dbReference type="GO" id="GO:0003700">
    <property type="term" value="F:DNA-binding transcription factor activity"/>
    <property type="evidence" value="ECO:0007669"/>
    <property type="project" value="InterPro"/>
</dbReference>
<reference evidence="4" key="1">
    <citation type="submission" date="2016-01" db="EMBL/GenBank/DDBJ databases">
        <authorList>
            <person name="Mcilroy J.S."/>
            <person name="Karst M S."/>
            <person name="Albertsen M."/>
        </authorList>
    </citation>
    <scope>NUCLEOTIDE SEQUENCE</scope>
    <source>
        <strain evidence="4">Cfx-K</strain>
    </source>
</reference>
<dbReference type="KEGG" id="pbf:CFX0092_A0274"/>
<dbReference type="AlphaFoldDB" id="A0A160T127"/>
<dbReference type="InterPro" id="IPR036390">
    <property type="entry name" value="WH_DNA-bd_sf"/>
</dbReference>
<dbReference type="CDD" id="cd00090">
    <property type="entry name" value="HTH_ARSR"/>
    <property type="match status" value="1"/>
</dbReference>
<dbReference type="EMBL" id="LN890655">
    <property type="protein sequence ID" value="CUS02155.2"/>
    <property type="molecule type" value="Genomic_DNA"/>
</dbReference>
<dbReference type="Gene3D" id="1.10.10.10">
    <property type="entry name" value="Winged helix-like DNA-binding domain superfamily/Winged helix DNA-binding domain"/>
    <property type="match status" value="1"/>
</dbReference>
<evidence type="ECO:0000313" key="4">
    <source>
        <dbReference type="EMBL" id="CUS02155.2"/>
    </source>
</evidence>
<keyword evidence="5" id="KW-1185">Reference proteome</keyword>
<dbReference type="InterPro" id="IPR011991">
    <property type="entry name" value="ArsR-like_HTH"/>
</dbReference>
<sequence length="232" mass="26585">MMRMQADEYSRPNHKKRTTRDIILHTIKSSPQSTVEELAGAADISPVTVRHHLNALQAEGTIESATIRRKVGRPYYVYSLSERGQELFPKRYVRLTSRLLDEMKDRLPEKLLAEIFEGVVDTVLREHRGEFEHLALEQRLDYLVKLLSEEGFLSTWERTPDGYRLVEYSCPYLSIGSTHAEVCNFDRQLMSGVLQLRVHQESCMLHGASCCQFTIDTGGQPATVIKTVKEMN</sequence>
<feature type="domain" description="HTH deoR-type" evidence="3">
    <location>
        <begin position="21"/>
        <end position="63"/>
    </location>
</feature>
<organism evidence="4 5">
    <name type="scientific">Candidatus Promineifilum breve</name>
    <dbReference type="NCBI Taxonomy" id="1806508"/>
    <lineage>
        <taxon>Bacteria</taxon>
        <taxon>Bacillati</taxon>
        <taxon>Chloroflexota</taxon>
        <taxon>Ardenticatenia</taxon>
        <taxon>Candidatus Promineifilales</taxon>
        <taxon>Candidatus Promineifilaceae</taxon>
        <taxon>Candidatus Promineifilum</taxon>
    </lineage>
</organism>
<keyword evidence="2" id="KW-0804">Transcription</keyword>
<dbReference type="InterPro" id="IPR001034">
    <property type="entry name" value="DeoR_HTH"/>
</dbReference>
<evidence type="ECO:0000256" key="2">
    <source>
        <dbReference type="ARBA" id="ARBA00023163"/>
    </source>
</evidence>